<feature type="transmembrane region" description="Helical" evidence="5">
    <location>
        <begin position="90"/>
        <end position="110"/>
    </location>
</feature>
<keyword evidence="2 5" id="KW-0812">Transmembrane</keyword>
<keyword evidence="3 5" id="KW-1133">Transmembrane helix</keyword>
<dbReference type="RefSeq" id="XP_029335931.1">
    <property type="nucleotide sequence ID" value="XM_029480071.1"/>
</dbReference>
<evidence type="ECO:0000256" key="5">
    <source>
        <dbReference type="SAM" id="Phobius"/>
    </source>
</evidence>
<dbReference type="InterPro" id="IPR050579">
    <property type="entry name" value="PMP-22/EMP/MP20-like"/>
</dbReference>
<keyword evidence="4 5" id="KW-0472">Membrane</keyword>
<gene>
    <name evidence="7" type="primary">Nkg7</name>
</gene>
<evidence type="ECO:0000256" key="3">
    <source>
        <dbReference type="ARBA" id="ARBA00022989"/>
    </source>
</evidence>
<feature type="transmembrane region" description="Helical" evidence="5">
    <location>
        <begin position="51"/>
        <end position="78"/>
    </location>
</feature>
<dbReference type="CTD" id="4818"/>
<evidence type="ECO:0000256" key="4">
    <source>
        <dbReference type="ARBA" id="ARBA00023136"/>
    </source>
</evidence>
<dbReference type="GeneID" id="110299427"/>
<comment type="subcellular location">
    <subcellularLocation>
        <location evidence="1">Membrane</location>
        <topology evidence="1">Multi-pass membrane protein</topology>
    </subcellularLocation>
</comment>
<dbReference type="PANTHER" id="PTHR10671:SF34">
    <property type="entry name" value="PROTEIN NKG7"/>
    <property type="match status" value="1"/>
</dbReference>
<evidence type="ECO:0000256" key="1">
    <source>
        <dbReference type="ARBA" id="ARBA00004141"/>
    </source>
</evidence>
<organism evidence="6 7">
    <name type="scientific">Mus caroli</name>
    <name type="common">Ryukyu mouse</name>
    <name type="synonym">Ricefield mouse</name>
    <dbReference type="NCBI Taxonomy" id="10089"/>
    <lineage>
        <taxon>Eukaryota</taxon>
        <taxon>Metazoa</taxon>
        <taxon>Chordata</taxon>
        <taxon>Craniata</taxon>
        <taxon>Vertebrata</taxon>
        <taxon>Euteleostomi</taxon>
        <taxon>Mammalia</taxon>
        <taxon>Eutheria</taxon>
        <taxon>Euarchontoglires</taxon>
        <taxon>Glires</taxon>
        <taxon>Rodentia</taxon>
        <taxon>Myomorpha</taxon>
        <taxon>Muroidea</taxon>
        <taxon>Muridae</taxon>
        <taxon>Murinae</taxon>
        <taxon>Mus</taxon>
        <taxon>Mus</taxon>
    </lineage>
</organism>
<accession>A0A6P7RFM7</accession>
<evidence type="ECO:0000256" key="2">
    <source>
        <dbReference type="ARBA" id="ARBA00022692"/>
    </source>
</evidence>
<dbReference type="PANTHER" id="PTHR10671">
    <property type="entry name" value="EPITHELIAL MEMBRANE PROTEIN-RELATED"/>
    <property type="match status" value="1"/>
</dbReference>
<dbReference type="GO" id="GO:0005886">
    <property type="term" value="C:plasma membrane"/>
    <property type="evidence" value="ECO:0007669"/>
    <property type="project" value="TreeGrafter"/>
</dbReference>
<protein>
    <submittedName>
        <fullName evidence="7">Protein NKG7 isoform X1</fullName>
    </submittedName>
</protein>
<reference evidence="7" key="1">
    <citation type="submission" date="2025-08" db="UniProtKB">
        <authorList>
            <consortium name="RefSeq"/>
        </authorList>
    </citation>
    <scope>IDENTIFICATION</scope>
</reference>
<feature type="transmembrane region" description="Helical" evidence="5">
    <location>
        <begin position="7"/>
        <end position="31"/>
    </location>
</feature>
<dbReference type="InterPro" id="IPR004032">
    <property type="entry name" value="PMP22_EMP_MP20"/>
</dbReference>
<name>A0A6P7RFM7_MUSCR</name>
<evidence type="ECO:0000313" key="6">
    <source>
        <dbReference type="Proteomes" id="UP000515126"/>
    </source>
</evidence>
<sequence>MEPCRSLALFAGSLGLTSSLIALTTDFWIVATGPHFSAHSGLWPTSQETQVAGYIHVTQSFCILAVLWGLVSVSFLVLSCIPALSAPGRGPLVSTVMAFSAGINGIWAAGTPRLVNPAGAKLTQLSLVLVPSSLHISGYGSVHQYEMEPDSISSSPDILLLVLLPRLGLLHPLPLCRLPEPGCSL</sequence>
<proteinExistence type="predicted"/>
<dbReference type="AlphaFoldDB" id="A0A6P7RFM7"/>
<evidence type="ECO:0000313" key="7">
    <source>
        <dbReference type="RefSeq" id="XP_029335931.1"/>
    </source>
</evidence>
<dbReference type="Proteomes" id="UP000515126">
    <property type="component" value="Chromosome 7"/>
</dbReference>
<keyword evidence="6" id="KW-1185">Reference proteome</keyword>
<dbReference type="PROSITE" id="PS01222">
    <property type="entry name" value="PMP22_2"/>
    <property type="match status" value="1"/>
</dbReference>